<dbReference type="Proteomes" id="UP000516314">
    <property type="component" value="Chromosome 3"/>
</dbReference>
<evidence type="ECO:0000256" key="1">
    <source>
        <dbReference type="SAM" id="MobiDB-lite"/>
    </source>
</evidence>
<reference evidence="3 4" key="1">
    <citation type="submission" date="2020-09" db="EMBL/GenBank/DDBJ databases">
        <authorList>
            <person name="Ashkenazy H."/>
        </authorList>
    </citation>
    <scope>NUCLEOTIDE SEQUENCE [LARGE SCALE GENOMIC DNA]</scope>
    <source>
        <strain evidence="4">cv. Cdm-0</strain>
    </source>
</reference>
<organism evidence="3 4">
    <name type="scientific">Arabidopsis thaliana</name>
    <name type="common">Mouse-ear cress</name>
    <dbReference type="NCBI Taxonomy" id="3702"/>
    <lineage>
        <taxon>Eukaryota</taxon>
        <taxon>Viridiplantae</taxon>
        <taxon>Streptophyta</taxon>
        <taxon>Embryophyta</taxon>
        <taxon>Tracheophyta</taxon>
        <taxon>Spermatophyta</taxon>
        <taxon>Magnoliopsida</taxon>
        <taxon>eudicotyledons</taxon>
        <taxon>Gunneridae</taxon>
        <taxon>Pentapetalae</taxon>
        <taxon>rosids</taxon>
        <taxon>malvids</taxon>
        <taxon>Brassicales</taxon>
        <taxon>Brassicaceae</taxon>
        <taxon>Camelineae</taxon>
        <taxon>Arabidopsis</taxon>
    </lineage>
</organism>
<gene>
    <name evidence="3" type="ORF">AT9943_LOCUS12530</name>
</gene>
<evidence type="ECO:0000259" key="2">
    <source>
        <dbReference type="Pfam" id="PF03384"/>
    </source>
</evidence>
<proteinExistence type="predicted"/>
<feature type="compositionally biased region" description="Acidic residues" evidence="1">
    <location>
        <begin position="74"/>
        <end position="87"/>
    </location>
</feature>
<name>A0A7G2EQZ7_ARATH</name>
<dbReference type="AlphaFoldDB" id="A0A7G2EQZ7"/>
<feature type="compositionally biased region" description="Basic and acidic residues" evidence="1">
    <location>
        <begin position="17"/>
        <end position="30"/>
    </location>
</feature>
<feature type="compositionally biased region" description="Basic and acidic residues" evidence="1">
    <location>
        <begin position="158"/>
        <end position="171"/>
    </location>
</feature>
<sequence>MVRAKLVTPTSSESEDERVTILEVDVNREEVVEENNVEDENCDEEHPENLNEPEEEKSEEIDNEEQMQSQGMEENPEEEDKEGEEEKSEVISSILEPDNEEKDLLRYIVDGDDADDGIGFVDPVFDSWRNRLIKERKRIWWKDMFEADVRARRGEQMEEEHVSENVPRHVPDVSGSSSSLKEAIDEGFKRVMEMLAEHN</sequence>
<feature type="region of interest" description="Disordered" evidence="1">
    <location>
        <begin position="1"/>
        <end position="98"/>
    </location>
</feature>
<dbReference type="InterPro" id="IPR005048">
    <property type="entry name" value="DUF287"/>
</dbReference>
<feature type="region of interest" description="Disordered" evidence="1">
    <location>
        <begin position="158"/>
        <end position="179"/>
    </location>
</feature>
<accession>A0A7G2EQZ7</accession>
<protein>
    <submittedName>
        <fullName evidence="3">(thale cress) hypothetical protein</fullName>
    </submittedName>
</protein>
<evidence type="ECO:0000313" key="3">
    <source>
        <dbReference type="EMBL" id="CAD5324647.1"/>
    </source>
</evidence>
<feature type="compositionally biased region" description="Acidic residues" evidence="1">
    <location>
        <begin position="31"/>
        <end position="65"/>
    </location>
</feature>
<dbReference type="Pfam" id="PF03384">
    <property type="entry name" value="DUF287"/>
    <property type="match status" value="1"/>
</dbReference>
<evidence type="ECO:0000313" key="4">
    <source>
        <dbReference type="Proteomes" id="UP000516314"/>
    </source>
</evidence>
<feature type="domain" description="DUF287" evidence="2">
    <location>
        <begin position="91"/>
        <end position="145"/>
    </location>
</feature>
<dbReference type="EMBL" id="LR881468">
    <property type="protein sequence ID" value="CAD5324647.1"/>
    <property type="molecule type" value="Genomic_DNA"/>
</dbReference>